<feature type="transmembrane region" description="Helical" evidence="3">
    <location>
        <begin position="307"/>
        <end position="325"/>
    </location>
</feature>
<keyword evidence="3" id="KW-0812">Transmembrane</keyword>
<protein>
    <recommendedName>
        <fullName evidence="6">Ion transport domain-containing protein</fullName>
    </recommendedName>
</protein>
<proteinExistence type="predicted"/>
<feature type="compositionally biased region" description="Basic and acidic residues" evidence="2">
    <location>
        <begin position="1"/>
        <end position="11"/>
    </location>
</feature>
<dbReference type="PANTHER" id="PTHR10582">
    <property type="entry name" value="TRANSIENT RECEPTOR POTENTIAL ION CHANNEL PROTEIN"/>
    <property type="match status" value="1"/>
</dbReference>
<keyword evidence="3" id="KW-1133">Transmembrane helix</keyword>
<accession>A0A2B4REG3</accession>
<comment type="caution">
    <text evidence="4">The sequence shown here is derived from an EMBL/GenBank/DDBJ whole genome shotgun (WGS) entry which is preliminary data.</text>
</comment>
<evidence type="ECO:0000256" key="3">
    <source>
        <dbReference type="SAM" id="Phobius"/>
    </source>
</evidence>
<dbReference type="PANTHER" id="PTHR10582:SF2">
    <property type="entry name" value="INACTIVE"/>
    <property type="match status" value="1"/>
</dbReference>
<keyword evidence="3" id="KW-0472">Membrane</keyword>
<feature type="region of interest" description="Disordered" evidence="2">
    <location>
        <begin position="1"/>
        <end position="23"/>
    </location>
</feature>
<evidence type="ECO:0000256" key="2">
    <source>
        <dbReference type="SAM" id="MobiDB-lite"/>
    </source>
</evidence>
<dbReference type="Proteomes" id="UP000225706">
    <property type="component" value="Unassembled WGS sequence"/>
</dbReference>
<keyword evidence="1" id="KW-0677">Repeat</keyword>
<dbReference type="GO" id="GO:0005262">
    <property type="term" value="F:calcium channel activity"/>
    <property type="evidence" value="ECO:0007669"/>
    <property type="project" value="TreeGrafter"/>
</dbReference>
<sequence length="462" mass="53563">MALLEIKKEEQESNGQPQSEVYQREDLFEDEFDGEFWRKVNQKQSEGLSWTRAMDEVSVQSMIQKYKDSGQLACKDPALLMLKRWPASKQFKNNPEDLLALEQTVNRFLEILLESEVNSDNKYETFRDTEDKTKKTLMHYSAELGFLHVTKTLLKKCPLLLRVKTMEPNRKKRCLLPVDLALEAENDDVAAYLIRMMRQESIQALYSWRPEDMTNPKPSIFSFKSIVANPKLKVRITSMSCSFFKEMFVILDVDNIYCFHENTEQFFFYLYSLQAALYAIFLLFLSYSLLHASTKLDPTQYSGTGDQLRGFCEIVSIVVVIFYFCEEINQMRVTTGLYTKTLAKIIQQDLTRFMAVFVVVFLPFCGALFISLRCSGQNLLFSGLGDVFLSGFRVLSEQRPIAEDYSNFNWLSILLMLAYMGTVIVVLLNILIAQMSTTYIQAKKVAHLEYDVDRILQLTRME</sequence>
<reference evidence="5" key="1">
    <citation type="journal article" date="2017" name="bioRxiv">
        <title>Comparative analysis of the genomes of Stylophora pistillata and Acropora digitifera provides evidence for extensive differences between species of corals.</title>
        <authorList>
            <person name="Voolstra C.R."/>
            <person name="Li Y."/>
            <person name="Liew Y.J."/>
            <person name="Baumgarten S."/>
            <person name="Zoccola D."/>
            <person name="Flot J.-F."/>
            <person name="Tambutte S."/>
            <person name="Allemand D."/>
            <person name="Aranda M."/>
        </authorList>
    </citation>
    <scope>NUCLEOTIDE SEQUENCE [LARGE SCALE GENOMIC DNA]</scope>
</reference>
<feature type="transmembrane region" description="Helical" evidence="3">
    <location>
        <begin position="408"/>
        <end position="432"/>
    </location>
</feature>
<dbReference type="InterPro" id="IPR024862">
    <property type="entry name" value="TRPV"/>
</dbReference>
<evidence type="ECO:0008006" key="6">
    <source>
        <dbReference type="Google" id="ProtNLM"/>
    </source>
</evidence>
<dbReference type="OrthoDB" id="6108356at2759"/>
<dbReference type="GO" id="GO:0005886">
    <property type="term" value="C:plasma membrane"/>
    <property type="evidence" value="ECO:0007669"/>
    <property type="project" value="TreeGrafter"/>
</dbReference>
<dbReference type="AlphaFoldDB" id="A0A2B4REG3"/>
<evidence type="ECO:0000256" key="1">
    <source>
        <dbReference type="ARBA" id="ARBA00022737"/>
    </source>
</evidence>
<evidence type="ECO:0000313" key="5">
    <source>
        <dbReference type="Proteomes" id="UP000225706"/>
    </source>
</evidence>
<feature type="transmembrane region" description="Helical" evidence="3">
    <location>
        <begin position="266"/>
        <end position="287"/>
    </location>
</feature>
<dbReference type="EMBL" id="LSMT01000674">
    <property type="protein sequence ID" value="PFX15199.1"/>
    <property type="molecule type" value="Genomic_DNA"/>
</dbReference>
<feature type="transmembrane region" description="Helical" evidence="3">
    <location>
        <begin position="353"/>
        <end position="372"/>
    </location>
</feature>
<keyword evidence="5" id="KW-1185">Reference proteome</keyword>
<name>A0A2B4REG3_STYPI</name>
<organism evidence="4 5">
    <name type="scientific">Stylophora pistillata</name>
    <name type="common">Smooth cauliflower coral</name>
    <dbReference type="NCBI Taxonomy" id="50429"/>
    <lineage>
        <taxon>Eukaryota</taxon>
        <taxon>Metazoa</taxon>
        <taxon>Cnidaria</taxon>
        <taxon>Anthozoa</taxon>
        <taxon>Hexacorallia</taxon>
        <taxon>Scleractinia</taxon>
        <taxon>Astrocoeniina</taxon>
        <taxon>Pocilloporidae</taxon>
        <taxon>Stylophora</taxon>
    </lineage>
</organism>
<gene>
    <name evidence="4" type="ORF">AWC38_SpisGene20588</name>
</gene>
<evidence type="ECO:0000313" key="4">
    <source>
        <dbReference type="EMBL" id="PFX15199.1"/>
    </source>
</evidence>
<dbReference type="GO" id="GO:0098703">
    <property type="term" value="P:calcium ion import across plasma membrane"/>
    <property type="evidence" value="ECO:0007669"/>
    <property type="project" value="TreeGrafter"/>
</dbReference>